<dbReference type="InterPro" id="IPR000847">
    <property type="entry name" value="LysR_HTH_N"/>
</dbReference>
<accession>A0A7X0NWP2</accession>
<comment type="similarity">
    <text evidence="1">Belongs to the LysR transcriptional regulatory family.</text>
</comment>
<evidence type="ECO:0000256" key="2">
    <source>
        <dbReference type="ARBA" id="ARBA00023015"/>
    </source>
</evidence>
<evidence type="ECO:0000313" key="6">
    <source>
        <dbReference type="EMBL" id="MBB6551034.1"/>
    </source>
</evidence>
<dbReference type="Pfam" id="PF00126">
    <property type="entry name" value="HTH_1"/>
    <property type="match status" value="1"/>
</dbReference>
<keyword evidence="3 6" id="KW-0238">DNA-binding</keyword>
<evidence type="ECO:0000256" key="1">
    <source>
        <dbReference type="ARBA" id="ARBA00009437"/>
    </source>
</evidence>
<keyword evidence="7" id="KW-1185">Reference proteome</keyword>
<evidence type="ECO:0000256" key="4">
    <source>
        <dbReference type="ARBA" id="ARBA00023163"/>
    </source>
</evidence>
<dbReference type="SUPFAM" id="SSF46785">
    <property type="entry name" value="Winged helix' DNA-binding domain"/>
    <property type="match status" value="1"/>
</dbReference>
<dbReference type="AlphaFoldDB" id="A0A7X0NWP2"/>
<dbReference type="GO" id="GO:0003677">
    <property type="term" value="F:DNA binding"/>
    <property type="evidence" value="ECO:0007669"/>
    <property type="project" value="UniProtKB-KW"/>
</dbReference>
<proteinExistence type="inferred from homology"/>
<dbReference type="PROSITE" id="PS50931">
    <property type="entry name" value="HTH_LYSR"/>
    <property type="match status" value="1"/>
</dbReference>
<comment type="caution">
    <text evidence="6">The sequence shown here is derived from an EMBL/GenBank/DDBJ whole genome shotgun (WGS) entry which is preliminary data.</text>
</comment>
<keyword evidence="4" id="KW-0804">Transcription</keyword>
<dbReference type="SUPFAM" id="SSF53850">
    <property type="entry name" value="Periplasmic binding protein-like II"/>
    <property type="match status" value="1"/>
</dbReference>
<dbReference type="InterPro" id="IPR036388">
    <property type="entry name" value="WH-like_DNA-bd_sf"/>
</dbReference>
<dbReference type="InterPro" id="IPR036390">
    <property type="entry name" value="WH_DNA-bd_sf"/>
</dbReference>
<dbReference type="Gene3D" id="3.40.190.10">
    <property type="entry name" value="Periplasmic binding protein-like II"/>
    <property type="match status" value="2"/>
</dbReference>
<keyword evidence="2" id="KW-0805">Transcription regulation</keyword>
<protein>
    <submittedName>
        <fullName evidence="6">DNA-binding transcriptional LysR family regulator</fullName>
    </submittedName>
</protein>
<sequence length="293" mass="31195">MVLDPGRLRLLNEFAEHGTMTAVAEVCGLTSSGVSQQLAVLEREAGVPLFERAGRRVRLTAEGDRLVRHARIVLDALGAAEEDLRSASTPRGPVRVACFATAAVARLLPAIAAARVRHPGLHVIVQELEPREAAEALRAGGCDVAIVFTYSLIPEEPRPGVTRRFAGVEPMLMALPADHPEASGSVDLRALREEPWIAGSQGTSDHEMLDRACALAGFRPNVIHTADDYALVLRMVREGLGAALVPELVATAVGVPAGVVLRPISTIEITRTTYALIRTATPAVNAVLDLLLE</sequence>
<dbReference type="GO" id="GO:0032993">
    <property type="term" value="C:protein-DNA complex"/>
    <property type="evidence" value="ECO:0007669"/>
    <property type="project" value="TreeGrafter"/>
</dbReference>
<name>A0A7X0NWP2_9ACTN</name>
<gene>
    <name evidence="6" type="ORF">HD593_005829</name>
</gene>
<dbReference type="InterPro" id="IPR005119">
    <property type="entry name" value="LysR_subst-bd"/>
</dbReference>
<feature type="domain" description="HTH lysR-type" evidence="5">
    <location>
        <begin position="3"/>
        <end position="60"/>
    </location>
</feature>
<evidence type="ECO:0000313" key="7">
    <source>
        <dbReference type="Proteomes" id="UP000565579"/>
    </source>
</evidence>
<reference evidence="6 7" key="1">
    <citation type="submission" date="2020-08" db="EMBL/GenBank/DDBJ databases">
        <title>Sequencing the genomes of 1000 actinobacteria strains.</title>
        <authorList>
            <person name="Klenk H.-P."/>
        </authorList>
    </citation>
    <scope>NUCLEOTIDE SEQUENCE [LARGE SCALE GENOMIC DNA]</scope>
    <source>
        <strain evidence="6 7">DSM 43768</strain>
    </source>
</reference>
<dbReference type="Proteomes" id="UP000565579">
    <property type="component" value="Unassembled WGS sequence"/>
</dbReference>
<dbReference type="GO" id="GO:0003700">
    <property type="term" value="F:DNA-binding transcription factor activity"/>
    <property type="evidence" value="ECO:0007669"/>
    <property type="project" value="InterPro"/>
</dbReference>
<dbReference type="PANTHER" id="PTHR30346">
    <property type="entry name" value="TRANSCRIPTIONAL DUAL REGULATOR HCAR-RELATED"/>
    <property type="match status" value="1"/>
</dbReference>
<dbReference type="CDD" id="cd08423">
    <property type="entry name" value="PBP2_LTTR_like_6"/>
    <property type="match status" value="1"/>
</dbReference>
<dbReference type="Pfam" id="PF03466">
    <property type="entry name" value="LysR_substrate"/>
    <property type="match status" value="1"/>
</dbReference>
<evidence type="ECO:0000256" key="3">
    <source>
        <dbReference type="ARBA" id="ARBA00023125"/>
    </source>
</evidence>
<dbReference type="PANTHER" id="PTHR30346:SF29">
    <property type="entry name" value="LYSR SUBSTRATE-BINDING"/>
    <property type="match status" value="1"/>
</dbReference>
<dbReference type="Gene3D" id="1.10.10.10">
    <property type="entry name" value="Winged helix-like DNA-binding domain superfamily/Winged helix DNA-binding domain"/>
    <property type="match status" value="1"/>
</dbReference>
<evidence type="ECO:0000259" key="5">
    <source>
        <dbReference type="PROSITE" id="PS50931"/>
    </source>
</evidence>
<dbReference type="EMBL" id="JACHMI010000001">
    <property type="protein sequence ID" value="MBB6551034.1"/>
    <property type="molecule type" value="Genomic_DNA"/>
</dbReference>
<organism evidence="6 7">
    <name type="scientific">Nonomuraea rubra</name>
    <dbReference type="NCBI Taxonomy" id="46180"/>
    <lineage>
        <taxon>Bacteria</taxon>
        <taxon>Bacillati</taxon>
        <taxon>Actinomycetota</taxon>
        <taxon>Actinomycetes</taxon>
        <taxon>Streptosporangiales</taxon>
        <taxon>Streptosporangiaceae</taxon>
        <taxon>Nonomuraea</taxon>
    </lineage>
</organism>